<proteinExistence type="predicted"/>
<sequence>MIKRLGKSESAHIDQLSDAVLWRLNFGEMLLMQNDFEWFGTPLENIESAKKWADSYHGRRKFHVRVPTRKEVLSMPANELSPLLIGWMVHSPTEIIPSKVQIELVLELLCQRSDTSELAAVIAMCKQYARNH</sequence>
<evidence type="ECO:0000313" key="1">
    <source>
        <dbReference type="EMBL" id="MYM96212.1"/>
    </source>
</evidence>
<name>A0A845GS75_9BURK</name>
<dbReference type="AlphaFoldDB" id="A0A845GS75"/>
<dbReference type="Proteomes" id="UP000447355">
    <property type="component" value="Unassembled WGS sequence"/>
</dbReference>
<dbReference type="EMBL" id="WWCX01000041">
    <property type="protein sequence ID" value="MYM96212.1"/>
    <property type="molecule type" value="Genomic_DNA"/>
</dbReference>
<evidence type="ECO:0000313" key="2">
    <source>
        <dbReference type="Proteomes" id="UP000447355"/>
    </source>
</evidence>
<accession>A0A845GS75</accession>
<protein>
    <submittedName>
        <fullName evidence="1">Uncharacterized protein</fullName>
    </submittedName>
</protein>
<dbReference type="RefSeq" id="WP_161085240.1">
    <property type="nucleotide sequence ID" value="NZ_WWCX01000041.1"/>
</dbReference>
<comment type="caution">
    <text evidence="1">The sequence shown here is derived from an EMBL/GenBank/DDBJ whole genome shotgun (WGS) entry which is preliminary data.</text>
</comment>
<reference evidence="1" key="1">
    <citation type="submission" date="2019-12" db="EMBL/GenBank/DDBJ databases">
        <title>Novel species isolated from a subtropical stream in China.</title>
        <authorList>
            <person name="Lu H."/>
        </authorList>
    </citation>
    <scope>NUCLEOTIDE SEQUENCE [LARGE SCALE GENOMIC DNA]</scope>
    <source>
        <strain evidence="1">FT81W</strain>
    </source>
</reference>
<gene>
    <name evidence="1" type="ORF">GTP90_20310</name>
</gene>
<organism evidence="1 2">
    <name type="scientific">Duganella vulcania</name>
    <dbReference type="NCBI Taxonomy" id="2692166"/>
    <lineage>
        <taxon>Bacteria</taxon>
        <taxon>Pseudomonadati</taxon>
        <taxon>Pseudomonadota</taxon>
        <taxon>Betaproteobacteria</taxon>
        <taxon>Burkholderiales</taxon>
        <taxon>Oxalobacteraceae</taxon>
        <taxon>Telluria group</taxon>
        <taxon>Duganella</taxon>
    </lineage>
</organism>